<sequence>MSSFPSAVLLRPAAPADAEAGARLHARCWSEAYADLIAPERLERVVAAHDERVAMWERMVTGAHPPLLAVRSGLSGAEELVGFATAGPTREVDAPAPLHLYALYVRRSAWGSGVGAALLGEVTGGAACSLWVLADNPRAHAFYAKHGFAPDGTTLHDADIDAHEVRLVRPGRTGAVPAGAGRAQASNDAMSMTNR</sequence>
<dbReference type="InterPro" id="IPR016181">
    <property type="entry name" value="Acyl_CoA_acyltransferase"/>
</dbReference>
<dbReference type="InterPro" id="IPR000182">
    <property type="entry name" value="GNAT_dom"/>
</dbReference>
<gene>
    <name evidence="3" type="ORF">RDV89_17200</name>
</gene>
<accession>A0ABU3PZZ1</accession>
<evidence type="ECO:0000259" key="2">
    <source>
        <dbReference type="PROSITE" id="PS51186"/>
    </source>
</evidence>
<proteinExistence type="predicted"/>
<evidence type="ECO:0000313" key="3">
    <source>
        <dbReference type="EMBL" id="MDT9594828.1"/>
    </source>
</evidence>
<reference evidence="3 4" key="1">
    <citation type="submission" date="2023-08" db="EMBL/GenBank/DDBJ databases">
        <title>Nocardioides seae sp. nov., a bacterium isolated from a soil.</title>
        <authorList>
            <person name="Wang X."/>
        </authorList>
    </citation>
    <scope>NUCLEOTIDE SEQUENCE [LARGE SCALE GENOMIC DNA]</scope>
    <source>
        <strain evidence="3 4">YZH12</strain>
    </source>
</reference>
<dbReference type="Gene3D" id="3.40.630.30">
    <property type="match status" value="1"/>
</dbReference>
<protein>
    <submittedName>
        <fullName evidence="3">GNAT family N-acetyltransferase</fullName>
    </submittedName>
</protein>
<dbReference type="Proteomes" id="UP001268542">
    <property type="component" value="Unassembled WGS sequence"/>
</dbReference>
<keyword evidence="4" id="KW-1185">Reference proteome</keyword>
<dbReference type="EMBL" id="JAVYII010000008">
    <property type="protein sequence ID" value="MDT9594828.1"/>
    <property type="molecule type" value="Genomic_DNA"/>
</dbReference>
<dbReference type="SUPFAM" id="SSF55729">
    <property type="entry name" value="Acyl-CoA N-acyltransferases (Nat)"/>
    <property type="match status" value="1"/>
</dbReference>
<organism evidence="3 4">
    <name type="scientific">Nocardioides imazamoxiresistens</name>
    <dbReference type="NCBI Taxonomy" id="3231893"/>
    <lineage>
        <taxon>Bacteria</taxon>
        <taxon>Bacillati</taxon>
        <taxon>Actinomycetota</taxon>
        <taxon>Actinomycetes</taxon>
        <taxon>Propionibacteriales</taxon>
        <taxon>Nocardioidaceae</taxon>
        <taxon>Nocardioides</taxon>
    </lineage>
</organism>
<dbReference type="PROSITE" id="PS51186">
    <property type="entry name" value="GNAT"/>
    <property type="match status" value="1"/>
</dbReference>
<feature type="domain" description="N-acetyltransferase" evidence="2">
    <location>
        <begin position="8"/>
        <end position="172"/>
    </location>
</feature>
<evidence type="ECO:0000313" key="4">
    <source>
        <dbReference type="Proteomes" id="UP001268542"/>
    </source>
</evidence>
<evidence type="ECO:0000256" key="1">
    <source>
        <dbReference type="SAM" id="MobiDB-lite"/>
    </source>
</evidence>
<name>A0ABU3PZZ1_9ACTN</name>
<dbReference type="RefSeq" id="WP_315734983.1">
    <property type="nucleotide sequence ID" value="NZ_JAVYII010000008.1"/>
</dbReference>
<feature type="compositionally biased region" description="Polar residues" evidence="1">
    <location>
        <begin position="184"/>
        <end position="195"/>
    </location>
</feature>
<dbReference type="Pfam" id="PF00583">
    <property type="entry name" value="Acetyltransf_1"/>
    <property type="match status" value="1"/>
</dbReference>
<comment type="caution">
    <text evidence="3">The sequence shown here is derived from an EMBL/GenBank/DDBJ whole genome shotgun (WGS) entry which is preliminary data.</text>
</comment>
<feature type="region of interest" description="Disordered" evidence="1">
    <location>
        <begin position="172"/>
        <end position="195"/>
    </location>
</feature>